<protein>
    <submittedName>
        <fullName evidence="1">Uncharacterized protein</fullName>
    </submittedName>
</protein>
<organism evidence="1 2">
    <name type="scientific">Gallibacterium anatis</name>
    <dbReference type="NCBI Taxonomy" id="750"/>
    <lineage>
        <taxon>Bacteria</taxon>
        <taxon>Pseudomonadati</taxon>
        <taxon>Pseudomonadota</taxon>
        <taxon>Gammaproteobacteria</taxon>
        <taxon>Pasteurellales</taxon>
        <taxon>Pasteurellaceae</taxon>
        <taxon>Gallibacterium</taxon>
    </lineage>
</organism>
<dbReference type="PATRIC" id="fig|750.21.peg.741"/>
<dbReference type="AlphaFoldDB" id="A0A0A2YC27"/>
<evidence type="ECO:0000313" key="2">
    <source>
        <dbReference type="Proteomes" id="UP000092643"/>
    </source>
</evidence>
<dbReference type="Proteomes" id="UP000092643">
    <property type="component" value="Unassembled WGS sequence"/>
</dbReference>
<reference evidence="1 2" key="1">
    <citation type="submission" date="2014-11" db="EMBL/GenBank/DDBJ databases">
        <title>Pan-genome of Gallibacterium spp.</title>
        <authorList>
            <person name="Kudirkiene E."/>
            <person name="Bojesen A.M."/>
        </authorList>
    </citation>
    <scope>NUCLEOTIDE SEQUENCE [LARGE SCALE GENOMIC DNA]</scope>
    <source>
        <strain evidence="1 2">F 279</strain>
    </source>
</reference>
<evidence type="ECO:0000313" key="1">
    <source>
        <dbReference type="EMBL" id="OBW98577.1"/>
    </source>
</evidence>
<name>A0A0A2YC27_9PAST</name>
<gene>
    <name evidence="1" type="ORF">QV03_05960</name>
</gene>
<comment type="caution">
    <text evidence="1">The sequence shown here is derived from an EMBL/GenBank/DDBJ whole genome shotgun (WGS) entry which is preliminary data.</text>
</comment>
<sequence length="68" mass="7998">MLRILTDRGSENHDDELYLAINDIEQTKMKVKHPQCFHKTILAVEKHRWKNCLMGNAFAKELKAKYLA</sequence>
<accession>A0A0A2YC27</accession>
<proteinExistence type="predicted"/>
<dbReference type="EMBL" id="JTJO01000028">
    <property type="protein sequence ID" value="OBW98577.1"/>
    <property type="molecule type" value="Genomic_DNA"/>
</dbReference>